<feature type="domain" description="NR LBD" evidence="11">
    <location>
        <begin position="152"/>
        <end position="416"/>
    </location>
</feature>
<reference evidence="13" key="1">
    <citation type="submission" date="2016-11" db="UniProtKB">
        <authorList>
            <consortium name="WormBaseParasite"/>
        </authorList>
    </citation>
    <scope>IDENTIFICATION</scope>
</reference>
<evidence type="ECO:0000259" key="10">
    <source>
        <dbReference type="PROSITE" id="PS51030"/>
    </source>
</evidence>
<evidence type="ECO:0000256" key="3">
    <source>
        <dbReference type="ARBA" id="ARBA00022833"/>
    </source>
</evidence>
<keyword evidence="5" id="KW-0238">DNA-binding</keyword>
<dbReference type="GO" id="GO:0003700">
    <property type="term" value="F:DNA-binding transcription factor activity"/>
    <property type="evidence" value="ECO:0007669"/>
    <property type="project" value="InterPro"/>
</dbReference>
<dbReference type="PANTHER" id="PTHR48092">
    <property type="entry name" value="KNIRPS-RELATED PROTEIN-RELATED"/>
    <property type="match status" value="1"/>
</dbReference>
<keyword evidence="6" id="KW-0804">Transcription</keyword>
<evidence type="ECO:0000256" key="9">
    <source>
        <dbReference type="SAM" id="MobiDB-lite"/>
    </source>
</evidence>
<dbReference type="InterPro" id="IPR000536">
    <property type="entry name" value="Nucl_hrmn_rcpt_lig-bd"/>
</dbReference>
<dbReference type="InterPro" id="IPR050200">
    <property type="entry name" value="Nuclear_hormone_rcpt_NR3"/>
</dbReference>
<keyword evidence="7" id="KW-0675">Receptor</keyword>
<feature type="domain" description="Nuclear receptor" evidence="10">
    <location>
        <begin position="50"/>
        <end position="127"/>
    </location>
</feature>
<keyword evidence="4" id="KW-0805">Transcription regulation</keyword>
<evidence type="ECO:0000256" key="8">
    <source>
        <dbReference type="ARBA" id="ARBA00023242"/>
    </source>
</evidence>
<dbReference type="WBParaSite" id="maker-uti_cns_0015435-snap-gene-0.3-mRNA-1">
    <property type="protein sequence ID" value="maker-uti_cns_0015435-snap-gene-0.3-mRNA-1"/>
    <property type="gene ID" value="maker-uti_cns_0015435-snap-gene-0.3"/>
</dbReference>
<evidence type="ECO:0000256" key="7">
    <source>
        <dbReference type="ARBA" id="ARBA00023170"/>
    </source>
</evidence>
<dbReference type="PRINTS" id="PR00047">
    <property type="entry name" value="STROIDFINGER"/>
</dbReference>
<dbReference type="Gene3D" id="3.30.50.10">
    <property type="entry name" value="Erythroid Transcription Factor GATA-1, subunit A"/>
    <property type="match status" value="1"/>
</dbReference>
<feature type="region of interest" description="Disordered" evidence="9">
    <location>
        <begin position="139"/>
        <end position="191"/>
    </location>
</feature>
<dbReference type="InterPro" id="IPR001723">
    <property type="entry name" value="Nuclear_hrmn_rcpt"/>
</dbReference>
<keyword evidence="1" id="KW-0479">Metal-binding</keyword>
<dbReference type="Gene3D" id="1.10.565.10">
    <property type="entry name" value="Retinoid X Receptor"/>
    <property type="match status" value="1"/>
</dbReference>
<evidence type="ECO:0000256" key="1">
    <source>
        <dbReference type="ARBA" id="ARBA00022723"/>
    </source>
</evidence>
<evidence type="ECO:0000313" key="13">
    <source>
        <dbReference type="WBParaSite" id="maker-uti_cns_0015435-snap-gene-0.3-mRNA-1"/>
    </source>
</evidence>
<evidence type="ECO:0000259" key="11">
    <source>
        <dbReference type="PROSITE" id="PS51843"/>
    </source>
</evidence>
<dbReference type="SUPFAM" id="SSF57716">
    <property type="entry name" value="Glucocorticoid receptor-like (DNA-binding domain)"/>
    <property type="match status" value="1"/>
</dbReference>
<sequence length="416" mass="45495">ASALDELKTSTWAVRRADLIGGPGKAHGPQISLQNRLDRSQQNSAMTAEGSRCSVCQCPFPAGNHYGAVTCHACKSFFKRTVQLSLSYNCMRRPRHCSLSSERSRSCGFCRFKKCLEVGMRPALVRSLAPDTGIGHACRTPVAGVQQPPLPPQQGFHQRLLPKPSGSGIPADQPVRDQPQAETGNADDTPDLEAVQVDLSGGPAGQDGPDMTELMSRGIWLLVESYLGALLRWAKRLPGFDGILLDDQVALLQQHWLDVIVLQVRSPLAIVAWNSHPYTGWLNFCSGFSLHERQEPLIRQVPAISRHTRVLAQRLSLLDLRHAELLQLRAIIFLETGCSAGYADPDRIDTLQRRHILALALACPCPVRRAKILQLSGAVTAGRLHALAYFDRVLNLEGQVPPPLAGEALRNSFSSA</sequence>
<keyword evidence="3" id="KW-0862">Zinc</keyword>
<dbReference type="GO" id="GO:0008270">
    <property type="term" value="F:zinc ion binding"/>
    <property type="evidence" value="ECO:0007669"/>
    <property type="project" value="UniProtKB-KW"/>
</dbReference>
<dbReference type="InterPro" id="IPR013088">
    <property type="entry name" value="Znf_NHR/GATA"/>
</dbReference>
<keyword evidence="2" id="KW-0863">Zinc-finger</keyword>
<dbReference type="AlphaFoldDB" id="A0A1I8ISA6"/>
<dbReference type="Pfam" id="PF00104">
    <property type="entry name" value="Hormone_recep"/>
    <property type="match status" value="1"/>
</dbReference>
<evidence type="ECO:0000256" key="4">
    <source>
        <dbReference type="ARBA" id="ARBA00023015"/>
    </source>
</evidence>
<dbReference type="InterPro" id="IPR035500">
    <property type="entry name" value="NHR-like_dom_sf"/>
</dbReference>
<dbReference type="PROSITE" id="PS00031">
    <property type="entry name" value="NUCLEAR_REC_DBD_1"/>
    <property type="match status" value="1"/>
</dbReference>
<proteinExistence type="predicted"/>
<accession>A0A1I8ISA6</accession>
<dbReference type="SMART" id="SM00399">
    <property type="entry name" value="ZnF_C4"/>
    <property type="match status" value="1"/>
</dbReference>
<keyword evidence="8" id="KW-0539">Nucleus</keyword>
<organism evidence="12 13">
    <name type="scientific">Macrostomum lignano</name>
    <dbReference type="NCBI Taxonomy" id="282301"/>
    <lineage>
        <taxon>Eukaryota</taxon>
        <taxon>Metazoa</taxon>
        <taxon>Spiralia</taxon>
        <taxon>Lophotrochozoa</taxon>
        <taxon>Platyhelminthes</taxon>
        <taxon>Rhabditophora</taxon>
        <taxon>Macrostomorpha</taxon>
        <taxon>Macrostomida</taxon>
        <taxon>Macrostomidae</taxon>
        <taxon>Macrostomum</taxon>
    </lineage>
</organism>
<protein>
    <submittedName>
        <fullName evidence="13">Nuclear receptor domain-containing protein</fullName>
    </submittedName>
</protein>
<dbReference type="Proteomes" id="UP000095280">
    <property type="component" value="Unplaced"/>
</dbReference>
<dbReference type="PROSITE" id="PS51843">
    <property type="entry name" value="NR_LBD"/>
    <property type="match status" value="1"/>
</dbReference>
<dbReference type="SUPFAM" id="SSF48508">
    <property type="entry name" value="Nuclear receptor ligand-binding domain"/>
    <property type="match status" value="1"/>
</dbReference>
<dbReference type="GO" id="GO:0043565">
    <property type="term" value="F:sequence-specific DNA binding"/>
    <property type="evidence" value="ECO:0007669"/>
    <property type="project" value="InterPro"/>
</dbReference>
<name>A0A1I8ISA6_9PLAT</name>
<evidence type="ECO:0000256" key="6">
    <source>
        <dbReference type="ARBA" id="ARBA00023163"/>
    </source>
</evidence>
<dbReference type="PROSITE" id="PS51030">
    <property type="entry name" value="NUCLEAR_REC_DBD_2"/>
    <property type="match status" value="1"/>
</dbReference>
<evidence type="ECO:0000256" key="2">
    <source>
        <dbReference type="ARBA" id="ARBA00022771"/>
    </source>
</evidence>
<dbReference type="PRINTS" id="PR00398">
    <property type="entry name" value="STRDHORMONER"/>
</dbReference>
<evidence type="ECO:0000313" key="12">
    <source>
        <dbReference type="Proteomes" id="UP000095280"/>
    </source>
</evidence>
<keyword evidence="12" id="KW-1185">Reference proteome</keyword>
<dbReference type="Pfam" id="PF00105">
    <property type="entry name" value="zf-C4"/>
    <property type="match status" value="1"/>
</dbReference>
<dbReference type="InterPro" id="IPR001628">
    <property type="entry name" value="Znf_hrmn_rcpt"/>
</dbReference>
<evidence type="ECO:0000256" key="5">
    <source>
        <dbReference type="ARBA" id="ARBA00023125"/>
    </source>
</evidence>